<dbReference type="OrthoDB" id="2678807at2"/>
<gene>
    <name evidence="1" type="ORF">EJP77_09940</name>
</gene>
<name>A0A3S1BSW1_9BACL</name>
<evidence type="ECO:0000313" key="2">
    <source>
        <dbReference type="Proteomes" id="UP000272464"/>
    </source>
</evidence>
<dbReference type="InterPro" id="IPR014717">
    <property type="entry name" value="Transl_elong_EF1B/ribsomal_bS6"/>
</dbReference>
<dbReference type="EMBL" id="RZNX01000003">
    <property type="protein sequence ID" value="RUT31702.1"/>
    <property type="molecule type" value="Genomic_DNA"/>
</dbReference>
<protein>
    <recommendedName>
        <fullName evidence="3">Type 4a pilus biogenesis protein PilO</fullName>
    </recommendedName>
</protein>
<evidence type="ECO:0000313" key="1">
    <source>
        <dbReference type="EMBL" id="RUT31702.1"/>
    </source>
</evidence>
<dbReference type="Gene3D" id="3.30.70.60">
    <property type="match status" value="1"/>
</dbReference>
<dbReference type="Proteomes" id="UP000272464">
    <property type="component" value="Unassembled WGS sequence"/>
</dbReference>
<proteinExistence type="predicted"/>
<organism evidence="1 2">
    <name type="scientific">Paenibacillus zeisoli</name>
    <dbReference type="NCBI Taxonomy" id="2496267"/>
    <lineage>
        <taxon>Bacteria</taxon>
        <taxon>Bacillati</taxon>
        <taxon>Bacillota</taxon>
        <taxon>Bacilli</taxon>
        <taxon>Bacillales</taxon>
        <taxon>Paenibacillaceae</taxon>
        <taxon>Paenibacillus</taxon>
    </lineage>
</organism>
<sequence length="193" mass="22078">MMEMIQKYRTVLLPAAVLLFLLLFAFYMLAVLPASKEAASQQEEMTTLQQENSLMQNRVNVLKGGSEDSPEMEEIREYLPTSENTEQLILDFTRINQKASVLLRDIQFTLPESNLIRTSLSKDKSPFPTVREVKMTATLEGNYTQIKTWMSELQKLKRLIAIDSFSFQKPYETKAPGSIIKATISFTAYYDPS</sequence>
<dbReference type="AlphaFoldDB" id="A0A3S1BSW1"/>
<evidence type="ECO:0008006" key="3">
    <source>
        <dbReference type="Google" id="ProtNLM"/>
    </source>
</evidence>
<keyword evidence="2" id="KW-1185">Reference proteome</keyword>
<accession>A0A3S1BSW1</accession>
<comment type="caution">
    <text evidence="1">The sequence shown here is derived from an EMBL/GenBank/DDBJ whole genome shotgun (WGS) entry which is preliminary data.</text>
</comment>
<dbReference type="RefSeq" id="WP_127199082.1">
    <property type="nucleotide sequence ID" value="NZ_RZNX01000003.1"/>
</dbReference>
<reference evidence="1 2" key="1">
    <citation type="submission" date="2018-12" db="EMBL/GenBank/DDBJ databases">
        <authorList>
            <person name="Sun L."/>
            <person name="Chen Z."/>
        </authorList>
    </citation>
    <scope>NUCLEOTIDE SEQUENCE [LARGE SCALE GENOMIC DNA]</scope>
    <source>
        <strain evidence="1 2">3-5-3</strain>
    </source>
</reference>